<keyword evidence="5" id="KW-1185">Reference proteome</keyword>
<dbReference type="GO" id="GO:0004557">
    <property type="term" value="F:alpha-galactosidase activity"/>
    <property type="evidence" value="ECO:0007669"/>
    <property type="project" value="UniProtKB-EC"/>
</dbReference>
<evidence type="ECO:0000256" key="1">
    <source>
        <dbReference type="ARBA" id="ARBA00022801"/>
    </source>
</evidence>
<dbReference type="InterPro" id="IPR013785">
    <property type="entry name" value="Aldolase_TIM"/>
</dbReference>
<evidence type="ECO:0000256" key="2">
    <source>
        <dbReference type="ARBA" id="ARBA00023295"/>
    </source>
</evidence>
<dbReference type="Pfam" id="PF02065">
    <property type="entry name" value="Melibiase"/>
    <property type="match status" value="1"/>
</dbReference>
<proteinExistence type="predicted"/>
<dbReference type="Gene3D" id="3.20.20.70">
    <property type="entry name" value="Aldolase class I"/>
    <property type="match status" value="1"/>
</dbReference>
<dbReference type="InterPro" id="IPR017853">
    <property type="entry name" value="GH"/>
</dbReference>
<dbReference type="Proteomes" id="UP001305702">
    <property type="component" value="Chromosome"/>
</dbReference>
<evidence type="ECO:0000313" key="5">
    <source>
        <dbReference type="Proteomes" id="UP001305702"/>
    </source>
</evidence>
<name>A0AA96RG71_9BACL</name>
<sequence>MLKQALHLNRASVRVVLSNQTLEVGAAERTNDGAAVYRAVSLSVSLEPAGDAGVLAVSIHNEGLQEVGLRRVLLEWPASFFQSSLDARDYIQLYHPRDFMKLCGIRPVHRPNDWSRPADASGMVSVLRHRQTGDSILLGAVPPYGDCFVDLPILHEEPHHDGAFGFGFHLQAPRTVGPGQRVTLAHLMVLQGGNGIDLLNRYADVIRTRLKDFSPRPERITGWNTWDYYSGAVRAEDVARNAAKAREQYGDALTYIVIDEGYERQWGIWEAGWKFEEGLSAVCEQIRSSGYEPGIWTAPLLVNVYTPLYREHPDWFAGDEQGNVYLEDTAYGVMAQLDITHPEVEAHIRRTYEHLHSAGFTYFKCDFAQLLLGASTFHRSDMSHAGMIRRLFEVIRETIGAESYLLACGAPYEAVIGIADAHRTTGDIHNYWSHIRQNIRSMFGRGWMQGSIGNTDPDTAIVRCKETSDDKQPNRRSKRKPWSAGANWTSGRKMSLTEAKTLLLACYVTGGDLILGDALTKLNPLGTELLDCLLRAPIQRGMIPLNLFEPDGDELPIVLTESGVRTLLVLFNLGDDYRTQAIPPECMAKPHEWKEFWSGQDVPAPASGAVELAPRSALAWWLV</sequence>
<dbReference type="KEGG" id="paun:MJA45_03985"/>
<evidence type="ECO:0000256" key="3">
    <source>
        <dbReference type="SAM" id="MobiDB-lite"/>
    </source>
</evidence>
<keyword evidence="2 4" id="KW-0326">Glycosidase</keyword>
<gene>
    <name evidence="4" type="ORF">MJA45_03985</name>
</gene>
<dbReference type="InterPro" id="IPR050985">
    <property type="entry name" value="Alpha-glycosidase_related"/>
</dbReference>
<dbReference type="PANTHER" id="PTHR43053:SF3">
    <property type="entry name" value="ALPHA-GALACTOSIDASE C-RELATED"/>
    <property type="match status" value="1"/>
</dbReference>
<evidence type="ECO:0000313" key="4">
    <source>
        <dbReference type="EMBL" id="WNQ12221.1"/>
    </source>
</evidence>
<protein>
    <submittedName>
        <fullName evidence="4">Alpha-galactosidase</fullName>
        <ecNumber evidence="4">3.2.1.22</ecNumber>
    </submittedName>
</protein>
<reference evidence="4 5" key="1">
    <citation type="submission" date="2022-02" db="EMBL/GenBank/DDBJ databases">
        <title>Paenibacillus sp. MBLB1776 Whole Genome Shotgun Sequencing.</title>
        <authorList>
            <person name="Hwang C.Y."/>
            <person name="Cho E.-S."/>
            <person name="Seo M.-J."/>
        </authorList>
    </citation>
    <scope>NUCLEOTIDE SEQUENCE [LARGE SCALE GENOMIC DNA]</scope>
    <source>
        <strain evidence="4 5">MBLB1776</strain>
    </source>
</reference>
<organism evidence="4 5">
    <name type="scientific">Paenibacillus aurantius</name>
    <dbReference type="NCBI Taxonomy" id="2918900"/>
    <lineage>
        <taxon>Bacteria</taxon>
        <taxon>Bacillati</taxon>
        <taxon>Bacillota</taxon>
        <taxon>Bacilli</taxon>
        <taxon>Bacillales</taxon>
        <taxon>Paenibacillaceae</taxon>
        <taxon>Paenibacillus</taxon>
    </lineage>
</organism>
<dbReference type="EMBL" id="CP130318">
    <property type="protein sequence ID" value="WNQ12221.1"/>
    <property type="molecule type" value="Genomic_DNA"/>
</dbReference>
<feature type="region of interest" description="Disordered" evidence="3">
    <location>
        <begin position="465"/>
        <end position="486"/>
    </location>
</feature>
<dbReference type="SUPFAM" id="SSF51445">
    <property type="entry name" value="(Trans)glycosidases"/>
    <property type="match status" value="1"/>
</dbReference>
<accession>A0AA96RG71</accession>
<dbReference type="PANTHER" id="PTHR43053">
    <property type="entry name" value="GLYCOSIDASE FAMILY 31"/>
    <property type="match status" value="1"/>
</dbReference>
<dbReference type="RefSeq" id="WP_315605998.1">
    <property type="nucleotide sequence ID" value="NZ_CP130318.1"/>
</dbReference>
<dbReference type="EC" id="3.2.1.22" evidence="4"/>
<keyword evidence="1 4" id="KW-0378">Hydrolase</keyword>
<dbReference type="AlphaFoldDB" id="A0AA96RG71"/>